<organism evidence="1 2">
    <name type="scientific">Streptococcus cuniculi</name>
    <dbReference type="NCBI Taxonomy" id="1432788"/>
    <lineage>
        <taxon>Bacteria</taxon>
        <taxon>Bacillati</taxon>
        <taxon>Bacillota</taxon>
        <taxon>Bacilli</taxon>
        <taxon>Lactobacillales</taxon>
        <taxon>Streptococcaceae</taxon>
        <taxon>Streptococcus</taxon>
    </lineage>
</organism>
<dbReference type="AlphaFoldDB" id="A0A1Q8E7R8"/>
<reference evidence="2" key="1">
    <citation type="submission" date="2016-12" db="EMBL/GenBank/DDBJ databases">
        <authorList>
            <person name="Gulvik C.A."/>
        </authorList>
    </citation>
    <scope>NUCLEOTIDE SEQUENCE [LARGE SCALE GENOMIC DNA]</scope>
    <source>
        <strain evidence="2">NED12-00049-6B</strain>
    </source>
</reference>
<accession>A0A1Q8E7R8</accession>
<gene>
    <name evidence="1" type="ORF">BU202_05080</name>
</gene>
<comment type="caution">
    <text evidence="1">The sequence shown here is derived from an EMBL/GenBank/DDBJ whole genome shotgun (WGS) entry which is preliminary data.</text>
</comment>
<keyword evidence="2" id="KW-1185">Reference proteome</keyword>
<sequence length="141" mass="16070">MNKLFNIILGLGFLLILGAGIYQLVGPILPPLSTRDKQIAYLKEHEQEMTDYVKSQNPKVESVQWDWDSVIVEEIQPDAGGIPIGKKYNQLDIKGKFNNINDSKFTVSFEVDKKKSLPYINTVNITQDLRILKNGGWDLYE</sequence>
<dbReference type="OrthoDB" id="2235960at2"/>
<evidence type="ECO:0000313" key="1">
    <source>
        <dbReference type="EMBL" id="OLF47842.1"/>
    </source>
</evidence>
<dbReference type="Proteomes" id="UP000186890">
    <property type="component" value="Unassembled WGS sequence"/>
</dbReference>
<proteinExistence type="predicted"/>
<evidence type="ECO:0000313" key="2">
    <source>
        <dbReference type="Proteomes" id="UP000186890"/>
    </source>
</evidence>
<name>A0A1Q8E7R8_9STRE</name>
<dbReference type="RefSeq" id="WP_075104718.1">
    <property type="nucleotide sequence ID" value="NZ_MSJM01000004.1"/>
</dbReference>
<dbReference type="EMBL" id="MSJM01000004">
    <property type="protein sequence ID" value="OLF47842.1"/>
    <property type="molecule type" value="Genomic_DNA"/>
</dbReference>
<protein>
    <submittedName>
        <fullName evidence="1">Uncharacterized protein</fullName>
    </submittedName>
</protein>